<protein>
    <submittedName>
        <fullName evidence="5">AMP-binding protein</fullName>
    </submittedName>
</protein>
<dbReference type="Gene3D" id="3.30.300.30">
    <property type="match status" value="1"/>
</dbReference>
<name>A0A6H9YFM2_9ACTN</name>
<dbReference type="PROSITE" id="PS00455">
    <property type="entry name" value="AMP_BINDING"/>
    <property type="match status" value="1"/>
</dbReference>
<organism evidence="5 6">
    <name type="scientific">Actinomadura rudentiformis</name>
    <dbReference type="NCBI Taxonomy" id="359158"/>
    <lineage>
        <taxon>Bacteria</taxon>
        <taxon>Bacillati</taxon>
        <taxon>Actinomycetota</taxon>
        <taxon>Actinomycetes</taxon>
        <taxon>Streptosporangiales</taxon>
        <taxon>Thermomonosporaceae</taxon>
        <taxon>Actinomadura</taxon>
    </lineage>
</organism>
<dbReference type="EMBL" id="WBMT01000019">
    <property type="protein sequence ID" value="KAB2343429.1"/>
    <property type="molecule type" value="Genomic_DNA"/>
</dbReference>
<dbReference type="GO" id="GO:0006631">
    <property type="term" value="P:fatty acid metabolic process"/>
    <property type="evidence" value="ECO:0007669"/>
    <property type="project" value="TreeGrafter"/>
</dbReference>
<dbReference type="OrthoDB" id="56621at2"/>
<evidence type="ECO:0000259" key="3">
    <source>
        <dbReference type="Pfam" id="PF00501"/>
    </source>
</evidence>
<dbReference type="PANTHER" id="PTHR43201:SF5">
    <property type="entry name" value="MEDIUM-CHAIN ACYL-COA LIGASE ACSF2, MITOCHONDRIAL"/>
    <property type="match status" value="1"/>
</dbReference>
<comment type="caution">
    <text evidence="5">The sequence shown here is derived from an EMBL/GenBank/DDBJ whole genome shotgun (WGS) entry which is preliminary data.</text>
</comment>
<evidence type="ECO:0000313" key="5">
    <source>
        <dbReference type="EMBL" id="KAB2343429.1"/>
    </source>
</evidence>
<proteinExistence type="inferred from homology"/>
<evidence type="ECO:0000256" key="1">
    <source>
        <dbReference type="ARBA" id="ARBA00006432"/>
    </source>
</evidence>
<keyword evidence="2" id="KW-0436">Ligase</keyword>
<dbReference type="InterPro" id="IPR042099">
    <property type="entry name" value="ANL_N_sf"/>
</dbReference>
<dbReference type="FunFam" id="3.30.300.30:FF:000008">
    <property type="entry name" value="2,3-dihydroxybenzoate-AMP ligase"/>
    <property type="match status" value="1"/>
</dbReference>
<dbReference type="PANTHER" id="PTHR43201">
    <property type="entry name" value="ACYL-COA SYNTHETASE"/>
    <property type="match status" value="1"/>
</dbReference>
<dbReference type="Pfam" id="PF13193">
    <property type="entry name" value="AMP-binding_C"/>
    <property type="match status" value="1"/>
</dbReference>
<feature type="domain" description="AMP-dependent synthetase/ligase" evidence="3">
    <location>
        <begin position="67"/>
        <end position="416"/>
    </location>
</feature>
<dbReference type="Pfam" id="PF00501">
    <property type="entry name" value="AMP-binding"/>
    <property type="match status" value="1"/>
</dbReference>
<dbReference type="Proteomes" id="UP000468735">
    <property type="component" value="Unassembled WGS sequence"/>
</dbReference>
<feature type="domain" description="AMP-binding enzyme C-terminal" evidence="4">
    <location>
        <begin position="464"/>
        <end position="539"/>
    </location>
</feature>
<evidence type="ECO:0000313" key="6">
    <source>
        <dbReference type="Proteomes" id="UP000468735"/>
    </source>
</evidence>
<sequence>MSLTPPRREGETAVLERVRTWAGLGVRATRAVRNGGMLRPIRPDRAARLPFQYLRFGPVPATVGAMSALRHPGRTALIDERGSLTYAELEGQVSAFATALRARLGEEDRVGVLCRNHRGFVAAVLAASRLGGDVVLLNTDFAGPQLGEVAEREDIALLVHDQEFDQVVDDSSFTGQRVHAWVDDEGSAKHDSIDGLVLMTEAQPLRPGSPSKVIVMTSGTTGTPKGARHDISLSSLAPVALSHLMRIPLRWGAPIAIAPPLFHVLGFAYMSVGLGMGMPLVLRRRFDAAEILRSIEENEAEALVAVPAMLQRILDVAEGRRPASLKVVICGGSALHPHLSEAFMDAFGDVLINLYGATETGWATIATPEDLRAAPGTVGKPSFRLTIKILDEDGNELPAGEVGQIYTGGGLRFSGYTGGGTKDVRDGLTGTGDLGHFDEEGRLFVDGRADDMIVSGGENVFPAEVEDLLGRHPDITEVAVTGTDDEKFGERLVAYVVRAENADVTEDDLKAYVKQHLARYKVPRDVHFVDELPRTSTGKVRAKSLGG</sequence>
<keyword evidence="6" id="KW-1185">Reference proteome</keyword>
<evidence type="ECO:0000259" key="4">
    <source>
        <dbReference type="Pfam" id="PF13193"/>
    </source>
</evidence>
<accession>A0A6H9YFM2</accession>
<dbReference type="SUPFAM" id="SSF56801">
    <property type="entry name" value="Acetyl-CoA synthetase-like"/>
    <property type="match status" value="1"/>
</dbReference>
<evidence type="ECO:0000256" key="2">
    <source>
        <dbReference type="ARBA" id="ARBA00022598"/>
    </source>
</evidence>
<comment type="similarity">
    <text evidence="1">Belongs to the ATP-dependent AMP-binding enzyme family.</text>
</comment>
<gene>
    <name evidence="5" type="ORF">F8566_35470</name>
</gene>
<dbReference type="GO" id="GO:0031956">
    <property type="term" value="F:medium-chain fatty acid-CoA ligase activity"/>
    <property type="evidence" value="ECO:0007669"/>
    <property type="project" value="TreeGrafter"/>
</dbReference>
<dbReference type="AlphaFoldDB" id="A0A6H9YFM2"/>
<dbReference type="InterPro" id="IPR045851">
    <property type="entry name" value="AMP-bd_C_sf"/>
</dbReference>
<dbReference type="InterPro" id="IPR025110">
    <property type="entry name" value="AMP-bd_C"/>
</dbReference>
<reference evidence="5 6" key="1">
    <citation type="submission" date="2019-09" db="EMBL/GenBank/DDBJ databases">
        <title>Actinomadura physcomitrii sp. nov., a novel actinomycete isolated from moss [Physcomitrium sphaericum (Ludw) Fuernr].</title>
        <authorList>
            <person name="Zhuang X."/>
            <person name="Liu C."/>
        </authorList>
    </citation>
    <scope>NUCLEOTIDE SEQUENCE [LARGE SCALE GENOMIC DNA]</scope>
    <source>
        <strain evidence="5 6">HMC1</strain>
    </source>
</reference>
<dbReference type="Gene3D" id="3.40.50.12780">
    <property type="entry name" value="N-terminal domain of ligase-like"/>
    <property type="match status" value="1"/>
</dbReference>
<dbReference type="InterPro" id="IPR000873">
    <property type="entry name" value="AMP-dep_synth/lig_dom"/>
</dbReference>
<dbReference type="InterPro" id="IPR020845">
    <property type="entry name" value="AMP-binding_CS"/>
</dbReference>